<sequence length="226" mass="25726">MVSIPGFAIVRRRYLTTRPSRKRENDEGSWLKGTFLLIVSSWLRPQEPEVRDVGRCLLPSPKITFLIDKPGDLVCQICHHSQLALRNEAEARGLYVELWDSVPAMLPCGHVAGTVFGDLAPDYESCPFCRQELVHSKCGHQVQPRHLFSQNVAFTPNSIPHGGSIPELCYAYYKAALWVSADVRYRACKRRFEQARSRHLASESQADANILLHMKVDFEKVMVEEF</sequence>
<dbReference type="Proteomes" id="UP001224890">
    <property type="component" value="Unassembled WGS sequence"/>
</dbReference>
<organism evidence="1 2">
    <name type="scientific">Colletotrichum godetiae</name>
    <dbReference type="NCBI Taxonomy" id="1209918"/>
    <lineage>
        <taxon>Eukaryota</taxon>
        <taxon>Fungi</taxon>
        <taxon>Dikarya</taxon>
        <taxon>Ascomycota</taxon>
        <taxon>Pezizomycotina</taxon>
        <taxon>Sordariomycetes</taxon>
        <taxon>Hypocreomycetidae</taxon>
        <taxon>Glomerellales</taxon>
        <taxon>Glomerellaceae</taxon>
        <taxon>Colletotrichum</taxon>
        <taxon>Colletotrichum acutatum species complex</taxon>
    </lineage>
</organism>
<accession>A0AAJ0AJ08</accession>
<reference evidence="1" key="1">
    <citation type="submission" date="2021-06" db="EMBL/GenBank/DDBJ databases">
        <title>Comparative genomics, transcriptomics and evolutionary studies reveal genomic signatures of adaptation to plant cell wall in hemibiotrophic fungi.</title>
        <authorList>
            <consortium name="DOE Joint Genome Institute"/>
            <person name="Baroncelli R."/>
            <person name="Diaz J.F."/>
            <person name="Benocci T."/>
            <person name="Peng M."/>
            <person name="Battaglia E."/>
            <person name="Haridas S."/>
            <person name="Andreopoulos W."/>
            <person name="Labutti K."/>
            <person name="Pangilinan J."/>
            <person name="Floch G.L."/>
            <person name="Makela M.R."/>
            <person name="Henrissat B."/>
            <person name="Grigoriev I.V."/>
            <person name="Crouch J.A."/>
            <person name="De Vries R.P."/>
            <person name="Sukno S.A."/>
            <person name="Thon M.R."/>
        </authorList>
    </citation>
    <scope>NUCLEOTIDE SEQUENCE</scope>
    <source>
        <strain evidence="1">CBS 193.32</strain>
    </source>
</reference>
<dbReference type="SUPFAM" id="SSF57850">
    <property type="entry name" value="RING/U-box"/>
    <property type="match status" value="1"/>
</dbReference>
<name>A0AAJ0AJ08_9PEZI</name>
<dbReference type="GeneID" id="85457002"/>
<dbReference type="EMBL" id="JAHMHR010000024">
    <property type="protein sequence ID" value="KAK1674790.1"/>
    <property type="molecule type" value="Genomic_DNA"/>
</dbReference>
<evidence type="ECO:0000313" key="1">
    <source>
        <dbReference type="EMBL" id="KAK1674790.1"/>
    </source>
</evidence>
<dbReference type="AlphaFoldDB" id="A0AAJ0AJ08"/>
<evidence type="ECO:0000313" key="2">
    <source>
        <dbReference type="Proteomes" id="UP001224890"/>
    </source>
</evidence>
<keyword evidence="2" id="KW-1185">Reference proteome</keyword>
<gene>
    <name evidence="1" type="ORF">BDP55DRAFT_632854</name>
</gene>
<comment type="caution">
    <text evidence="1">The sequence shown here is derived from an EMBL/GenBank/DDBJ whole genome shotgun (WGS) entry which is preliminary data.</text>
</comment>
<dbReference type="RefSeq" id="XP_060428793.1">
    <property type="nucleotide sequence ID" value="XM_060572476.1"/>
</dbReference>
<proteinExistence type="predicted"/>
<protein>
    <submittedName>
        <fullName evidence="1">Uncharacterized protein</fullName>
    </submittedName>
</protein>